<dbReference type="OrthoDB" id="301771at2157"/>
<proteinExistence type="predicted"/>
<evidence type="ECO:0000313" key="2">
    <source>
        <dbReference type="Proteomes" id="UP000011599"/>
    </source>
</evidence>
<dbReference type="EMBL" id="AOHW01000040">
    <property type="protein sequence ID" value="ELY38876.1"/>
    <property type="molecule type" value="Genomic_DNA"/>
</dbReference>
<reference evidence="1 2" key="1">
    <citation type="journal article" date="2014" name="PLoS Genet.">
        <title>Phylogenetically driven sequencing of extremely halophilic archaea reveals strategies for static and dynamic osmo-response.</title>
        <authorList>
            <person name="Becker E.A."/>
            <person name="Seitzer P.M."/>
            <person name="Tritt A."/>
            <person name="Larsen D."/>
            <person name="Krusor M."/>
            <person name="Yao A.I."/>
            <person name="Wu D."/>
            <person name="Madern D."/>
            <person name="Eisen J.A."/>
            <person name="Darling A.E."/>
            <person name="Facciotti M.T."/>
        </authorList>
    </citation>
    <scope>NUCLEOTIDE SEQUENCE [LARGE SCALE GENOMIC DNA]</scope>
    <source>
        <strain evidence="1 2">GA33</strain>
    </source>
</reference>
<sequence length="297" mass="32876">MRTAIDRAVDDGDSVYLAGFTHLIPFAAGHEIVRQGYTDLHLIRATPDLIYDQLIAAGCASEVTFSWAGNPGVGSLRAFRRAVEADIPRPIEINEYTHFGLTARLAAGARGLPYMPVRTFAGSDLPEYTDDVRTVENPFGDDELYAVPPLCPDVAVVRAQRSDADGNAHVWGIQGEIPEVALAADTVVLSVEEIVEEQVIRSDPNRTVVPGSAVDYVVEEPYGSHPSYAQGYYDRDNEAYLEWNEVSESQARIEAWLEEWVHGVDDRTAYVEKLDSSRLLDLQPNTEYATPIDMGRY</sequence>
<dbReference type="PANTHER" id="PTHR43293">
    <property type="entry name" value="ACETATE COA-TRANSFERASE YDIF"/>
    <property type="match status" value="1"/>
</dbReference>
<comment type="caution">
    <text evidence="1">The sequence shown here is derived from an EMBL/GenBank/DDBJ whole genome shotgun (WGS) entry which is preliminary data.</text>
</comment>
<name>L9VP83_9EURY</name>
<dbReference type="Proteomes" id="UP000011599">
    <property type="component" value="Unassembled WGS sequence"/>
</dbReference>
<organism evidence="1 2">
    <name type="scientific">Natronorubrum tibetense GA33</name>
    <dbReference type="NCBI Taxonomy" id="1114856"/>
    <lineage>
        <taxon>Archaea</taxon>
        <taxon>Methanobacteriati</taxon>
        <taxon>Methanobacteriota</taxon>
        <taxon>Stenosarchaea group</taxon>
        <taxon>Halobacteria</taxon>
        <taxon>Halobacteriales</taxon>
        <taxon>Natrialbaceae</taxon>
        <taxon>Natronorubrum</taxon>
    </lineage>
</organism>
<dbReference type="SUPFAM" id="SSF100950">
    <property type="entry name" value="NagB/RpiA/CoA transferase-like"/>
    <property type="match status" value="1"/>
</dbReference>
<dbReference type="AlphaFoldDB" id="L9VP83"/>
<dbReference type="InterPro" id="IPR037171">
    <property type="entry name" value="NagB/RpiA_transferase-like"/>
</dbReference>
<dbReference type="Gene3D" id="3.30.30.40">
    <property type="match status" value="1"/>
</dbReference>
<keyword evidence="1" id="KW-0808">Transferase</keyword>
<protein>
    <submittedName>
        <fullName evidence="1">3-oxoadipate CoA-transferase</fullName>
    </submittedName>
</protein>
<keyword evidence="2" id="KW-1185">Reference proteome</keyword>
<dbReference type="eggNOG" id="arCOG01987">
    <property type="taxonomic scope" value="Archaea"/>
</dbReference>
<dbReference type="PATRIC" id="fig|1114856.3.peg.3276"/>
<dbReference type="PANTHER" id="PTHR43293:SF3">
    <property type="entry name" value="CHOLESTEROL RING-CLEAVING HYDROLASE IPDB SUBUNIT"/>
    <property type="match status" value="1"/>
</dbReference>
<evidence type="ECO:0000313" key="1">
    <source>
        <dbReference type="EMBL" id="ELY38876.1"/>
    </source>
</evidence>
<accession>L9VP83</accession>
<dbReference type="InterPro" id="IPR004165">
    <property type="entry name" value="CoA_trans_fam_I"/>
</dbReference>
<dbReference type="SMART" id="SM00882">
    <property type="entry name" value="CoA_trans"/>
    <property type="match status" value="1"/>
</dbReference>
<dbReference type="Gene3D" id="3.40.1080.10">
    <property type="entry name" value="Glutaconate Coenzyme A-transferase"/>
    <property type="match status" value="1"/>
</dbReference>
<dbReference type="GO" id="GO:0008410">
    <property type="term" value="F:CoA-transferase activity"/>
    <property type="evidence" value="ECO:0007669"/>
    <property type="project" value="InterPro"/>
</dbReference>
<dbReference type="Pfam" id="PF01144">
    <property type="entry name" value="CoA_trans"/>
    <property type="match status" value="1"/>
</dbReference>
<gene>
    <name evidence="1" type="ORF">C496_15832</name>
</gene>
<dbReference type="STRING" id="1114856.GCA_000383975_04275"/>